<dbReference type="InterPro" id="IPR007024">
    <property type="entry name" value="BLUF_domain"/>
</dbReference>
<dbReference type="SUPFAM" id="SSF54975">
    <property type="entry name" value="Acylphosphatase/BLUF domain-like"/>
    <property type="match status" value="1"/>
</dbReference>
<proteinExistence type="predicted"/>
<protein>
    <submittedName>
        <fullName evidence="2">BLUF domain-containing protein</fullName>
    </submittedName>
</protein>
<dbReference type="KEGG" id="cpis:HS961_05880"/>
<keyword evidence="3" id="KW-1185">Reference proteome</keyword>
<gene>
    <name evidence="2" type="ORF">HS961_05880</name>
</gene>
<dbReference type="GO" id="GO:0009882">
    <property type="term" value="F:blue light photoreceptor activity"/>
    <property type="evidence" value="ECO:0007669"/>
    <property type="project" value="InterPro"/>
</dbReference>
<evidence type="ECO:0000259" key="1">
    <source>
        <dbReference type="PROSITE" id="PS50925"/>
    </source>
</evidence>
<evidence type="ECO:0000313" key="2">
    <source>
        <dbReference type="EMBL" id="QMV72398.1"/>
    </source>
</evidence>
<dbReference type="AlphaFoldDB" id="A0A7G5EEH3"/>
<dbReference type="EMBL" id="CP058554">
    <property type="protein sequence ID" value="QMV72398.1"/>
    <property type="molecule type" value="Genomic_DNA"/>
</dbReference>
<name>A0A7G5EEH3_9BURK</name>
<dbReference type="InterPro" id="IPR036046">
    <property type="entry name" value="Acylphosphatase-like_dom_sf"/>
</dbReference>
<evidence type="ECO:0000313" key="3">
    <source>
        <dbReference type="Proteomes" id="UP000515240"/>
    </source>
</evidence>
<organism evidence="2 3">
    <name type="scientific">Comamonas piscis</name>
    <dbReference type="NCBI Taxonomy" id="1562974"/>
    <lineage>
        <taxon>Bacteria</taxon>
        <taxon>Pseudomonadati</taxon>
        <taxon>Pseudomonadota</taxon>
        <taxon>Betaproteobacteria</taxon>
        <taxon>Burkholderiales</taxon>
        <taxon>Comamonadaceae</taxon>
        <taxon>Comamonas</taxon>
    </lineage>
</organism>
<dbReference type="PROSITE" id="PS50925">
    <property type="entry name" value="BLUF"/>
    <property type="match status" value="1"/>
</dbReference>
<dbReference type="Proteomes" id="UP000515240">
    <property type="component" value="Chromosome"/>
</dbReference>
<accession>A0A7G5EEH3</accession>
<sequence>MAPILQSLLYTSRLAAGYGPTEVGRIVKQAREMNAIHGITGVLVFDGEWFAQYVEGAADAIEVLERHLRADPRHSDFNAIETGPCGRERRFPHWVMGYADLDFEGTGLNIAALTEVDQLEALQLFSDAVKTMDIL</sequence>
<dbReference type="SMART" id="SM01034">
    <property type="entry name" value="BLUF"/>
    <property type="match status" value="1"/>
</dbReference>
<dbReference type="RefSeq" id="WP_182326817.1">
    <property type="nucleotide sequence ID" value="NZ_CP058554.1"/>
</dbReference>
<dbReference type="Gene3D" id="3.30.70.100">
    <property type="match status" value="1"/>
</dbReference>
<dbReference type="Pfam" id="PF04940">
    <property type="entry name" value="BLUF"/>
    <property type="match status" value="1"/>
</dbReference>
<feature type="domain" description="BLUF" evidence="1">
    <location>
        <begin position="5"/>
        <end position="97"/>
    </location>
</feature>
<dbReference type="GO" id="GO:0071949">
    <property type="term" value="F:FAD binding"/>
    <property type="evidence" value="ECO:0007669"/>
    <property type="project" value="InterPro"/>
</dbReference>
<reference evidence="2 3" key="1">
    <citation type="journal article" date="2020" name="G3 (Bethesda)">
        <title>CeMbio - The Caenorhabditis elegans Microbiome Resource.</title>
        <authorList>
            <person name="Dirksen P."/>
            <person name="Assie A."/>
            <person name="Zimmermann J."/>
            <person name="Zhang F."/>
            <person name="Tietje A.M."/>
            <person name="Marsh S.A."/>
            <person name="Felix M.A."/>
            <person name="Shapira M."/>
            <person name="Kaleta C."/>
            <person name="Schulenburg H."/>
            <person name="Samuel B."/>
        </authorList>
    </citation>
    <scope>NUCLEOTIDE SEQUENCE [LARGE SCALE GENOMIC DNA]</scope>
    <source>
        <strain evidence="2 3">BIGb0172</strain>
    </source>
</reference>